<organism evidence="3 4">
    <name type="scientific">Enterovibrio norvegicus DSM 15893</name>
    <dbReference type="NCBI Taxonomy" id="1121869"/>
    <lineage>
        <taxon>Bacteria</taxon>
        <taxon>Pseudomonadati</taxon>
        <taxon>Pseudomonadota</taxon>
        <taxon>Gammaproteobacteria</taxon>
        <taxon>Vibrionales</taxon>
        <taxon>Vibrionaceae</taxon>
        <taxon>Enterovibrio</taxon>
    </lineage>
</organism>
<dbReference type="EMBL" id="FOWR01000022">
    <property type="protein sequence ID" value="SFP72766.1"/>
    <property type="molecule type" value="Genomic_DNA"/>
</dbReference>
<dbReference type="Gene3D" id="3.30.70.940">
    <property type="entry name" value="NusG, N-terminal domain"/>
    <property type="match status" value="1"/>
</dbReference>
<dbReference type="Pfam" id="PF02357">
    <property type="entry name" value="NusG"/>
    <property type="match status" value="1"/>
</dbReference>
<proteinExistence type="predicted"/>
<evidence type="ECO:0000256" key="1">
    <source>
        <dbReference type="ARBA" id="ARBA00023163"/>
    </source>
</evidence>
<dbReference type="STRING" id="1121869.SAMN03084138_02958"/>
<dbReference type="GeneID" id="35870480"/>
<reference evidence="3 4" key="1">
    <citation type="submission" date="2016-10" db="EMBL/GenBank/DDBJ databases">
        <authorList>
            <person name="de Groot N.N."/>
        </authorList>
    </citation>
    <scope>NUCLEOTIDE SEQUENCE [LARGE SCALE GENOMIC DNA]</scope>
    <source>
        <strain evidence="3 4">DSM 15893</strain>
    </source>
</reference>
<dbReference type="AlphaFoldDB" id="A0A1I5SR57"/>
<evidence type="ECO:0000259" key="2">
    <source>
        <dbReference type="Pfam" id="PF02357"/>
    </source>
</evidence>
<dbReference type="OrthoDB" id="9790639at2"/>
<evidence type="ECO:0000313" key="3">
    <source>
        <dbReference type="EMBL" id="SFP72766.1"/>
    </source>
</evidence>
<sequence>MQSYRWYVACTHPGEEQDLAGRLQRKGIDVYLPVRTFSQVVNGKKRTCYEPLFKCHVFVRTTPEGLQWVKTAPELSHFVRHGKYLASVPGCDIVKIKTVLHYYEQTESINNDKVDGCTIAVINGSLKGITGKFVDMGEVKLIATPVTQLGFSMLLDLPSRCYVRTEISEFTW</sequence>
<dbReference type="Proteomes" id="UP000182692">
    <property type="component" value="Unassembled WGS sequence"/>
</dbReference>
<dbReference type="SUPFAM" id="SSF82679">
    <property type="entry name" value="N-utilization substance G protein NusG, N-terminal domain"/>
    <property type="match status" value="1"/>
</dbReference>
<name>A0A1I5SR57_9GAMM</name>
<feature type="domain" description="NusG-like N-terminal" evidence="2">
    <location>
        <begin position="5"/>
        <end position="96"/>
    </location>
</feature>
<accession>A0A1I5SR57</accession>
<evidence type="ECO:0000313" key="4">
    <source>
        <dbReference type="Proteomes" id="UP000182692"/>
    </source>
</evidence>
<protein>
    <submittedName>
        <fullName evidence="3">Transcription antitermination factor NusG</fullName>
    </submittedName>
</protein>
<keyword evidence="1" id="KW-0804">Transcription</keyword>
<dbReference type="InterPro" id="IPR006645">
    <property type="entry name" value="NGN-like_dom"/>
</dbReference>
<dbReference type="GO" id="GO:0006354">
    <property type="term" value="P:DNA-templated transcription elongation"/>
    <property type="evidence" value="ECO:0007669"/>
    <property type="project" value="InterPro"/>
</dbReference>
<dbReference type="InterPro" id="IPR036735">
    <property type="entry name" value="NGN_dom_sf"/>
</dbReference>
<gene>
    <name evidence="3" type="ORF">SAMN03084138_02958</name>
</gene>
<dbReference type="RefSeq" id="WP_017009189.1">
    <property type="nucleotide sequence ID" value="NZ_FOWR01000022.1"/>
</dbReference>